<dbReference type="AlphaFoldDB" id="A0A8H5T568"/>
<dbReference type="OrthoDB" id="3598799at2759"/>
<evidence type="ECO:0000313" key="2">
    <source>
        <dbReference type="EMBL" id="KAF5663111.1"/>
    </source>
</evidence>
<gene>
    <name evidence="2" type="ORF">FHETE_7678</name>
</gene>
<protein>
    <submittedName>
        <fullName evidence="2">60s ribosomal l15</fullName>
    </submittedName>
</protein>
<feature type="region of interest" description="Disordered" evidence="1">
    <location>
        <begin position="1"/>
        <end position="64"/>
    </location>
</feature>
<sequence length="242" mass="27108">MPPRTRRASAIESNGDQDTAPKKTTRAPRKTAAKARNQRKGKGVTNENSDSSKKRKLHVPDAKKQIYKQRDDLIKSIDNEIKTRVPRVDGDILTQELSSDLASILPWMSSSPALQKSTQSYPEMMLKALDELQGHAEAYDALVKQDTGIRAPNWMRWGQDAKDLEQMNNYGLKMASRIINHVIMPDLHPLPTKPPGAIDVEDVAWDLIEEAIPDASDDTWGKVAQGHLKAFTEVLRLLPPEE</sequence>
<name>A0A8H5T568_FUSHE</name>
<organism evidence="2 3">
    <name type="scientific">Fusarium heterosporum</name>
    <dbReference type="NCBI Taxonomy" id="42747"/>
    <lineage>
        <taxon>Eukaryota</taxon>
        <taxon>Fungi</taxon>
        <taxon>Dikarya</taxon>
        <taxon>Ascomycota</taxon>
        <taxon>Pezizomycotina</taxon>
        <taxon>Sordariomycetes</taxon>
        <taxon>Hypocreomycetidae</taxon>
        <taxon>Hypocreales</taxon>
        <taxon>Nectriaceae</taxon>
        <taxon>Fusarium</taxon>
        <taxon>Fusarium heterosporum species complex</taxon>
    </lineage>
</organism>
<accession>A0A8H5T568</accession>
<keyword evidence="3" id="KW-1185">Reference proteome</keyword>
<evidence type="ECO:0000256" key="1">
    <source>
        <dbReference type="SAM" id="MobiDB-lite"/>
    </source>
</evidence>
<dbReference type="EMBL" id="JAAGWQ010000152">
    <property type="protein sequence ID" value="KAF5663111.1"/>
    <property type="molecule type" value="Genomic_DNA"/>
</dbReference>
<evidence type="ECO:0000313" key="3">
    <source>
        <dbReference type="Proteomes" id="UP000567885"/>
    </source>
</evidence>
<proteinExistence type="predicted"/>
<dbReference type="Proteomes" id="UP000567885">
    <property type="component" value="Unassembled WGS sequence"/>
</dbReference>
<feature type="compositionally biased region" description="Basic residues" evidence="1">
    <location>
        <begin position="23"/>
        <end position="42"/>
    </location>
</feature>
<reference evidence="2 3" key="1">
    <citation type="submission" date="2020-05" db="EMBL/GenBank/DDBJ databases">
        <title>Identification and distribution of gene clusters putatively required for synthesis of sphingolipid metabolism inhibitors in phylogenetically diverse species of the filamentous fungus Fusarium.</title>
        <authorList>
            <person name="Kim H.-S."/>
            <person name="Busman M."/>
            <person name="Brown D.W."/>
            <person name="Divon H."/>
            <person name="Uhlig S."/>
            <person name="Proctor R.H."/>
        </authorList>
    </citation>
    <scope>NUCLEOTIDE SEQUENCE [LARGE SCALE GENOMIC DNA]</scope>
    <source>
        <strain evidence="2 3">NRRL 20693</strain>
    </source>
</reference>
<comment type="caution">
    <text evidence="2">The sequence shown here is derived from an EMBL/GenBank/DDBJ whole genome shotgun (WGS) entry which is preliminary data.</text>
</comment>